<sequence>MSHHTKCLTAFALGSAVLLSACASTGQGQAAHTTAAQHQNSNLYAFPNSIYEGYWAMTSDINGEMPVIGFRDNVSYNYRFKCNADGSFTQVDREVATLVPSKTGMQLKYPDASIMSELRVDQLTPKKALALTQMFIEPTLKAAVPDGMQFIYVYRPTPTPICK</sequence>
<evidence type="ECO:0008006" key="4">
    <source>
        <dbReference type="Google" id="ProtNLM"/>
    </source>
</evidence>
<accession>A0ABP3FFM2</accession>
<evidence type="ECO:0000313" key="2">
    <source>
        <dbReference type="EMBL" id="GAA0316832.1"/>
    </source>
</evidence>
<comment type="caution">
    <text evidence="2">The sequence shown here is derived from an EMBL/GenBank/DDBJ whole genome shotgun (WGS) entry which is preliminary data.</text>
</comment>
<organism evidence="2 3">
    <name type="scientific">Psychrobacter aestuarii</name>
    <dbReference type="NCBI Taxonomy" id="556327"/>
    <lineage>
        <taxon>Bacteria</taxon>
        <taxon>Pseudomonadati</taxon>
        <taxon>Pseudomonadota</taxon>
        <taxon>Gammaproteobacteria</taxon>
        <taxon>Moraxellales</taxon>
        <taxon>Moraxellaceae</taxon>
        <taxon>Psychrobacter</taxon>
    </lineage>
</organism>
<proteinExistence type="predicted"/>
<reference evidence="3" key="1">
    <citation type="journal article" date="2019" name="Int. J. Syst. Evol. Microbiol.">
        <title>The Global Catalogue of Microorganisms (GCM) 10K type strain sequencing project: providing services to taxonomists for standard genome sequencing and annotation.</title>
        <authorList>
            <consortium name="The Broad Institute Genomics Platform"/>
            <consortium name="The Broad Institute Genome Sequencing Center for Infectious Disease"/>
            <person name="Wu L."/>
            <person name="Ma J."/>
        </authorList>
    </citation>
    <scope>NUCLEOTIDE SEQUENCE [LARGE SCALE GENOMIC DNA]</scope>
    <source>
        <strain evidence="3">JCM 16343</strain>
    </source>
</reference>
<gene>
    <name evidence="2" type="ORF">GCM10009129_12810</name>
</gene>
<keyword evidence="1" id="KW-0732">Signal</keyword>
<dbReference type="Proteomes" id="UP001501787">
    <property type="component" value="Unassembled WGS sequence"/>
</dbReference>
<name>A0ABP3FFM2_9GAMM</name>
<dbReference type="EMBL" id="BAAAFR010000002">
    <property type="protein sequence ID" value="GAA0316832.1"/>
    <property type="molecule type" value="Genomic_DNA"/>
</dbReference>
<evidence type="ECO:0000313" key="3">
    <source>
        <dbReference type="Proteomes" id="UP001501787"/>
    </source>
</evidence>
<feature type="chain" id="PRO_5045865636" description="Lipoprotein" evidence="1">
    <location>
        <begin position="31"/>
        <end position="163"/>
    </location>
</feature>
<keyword evidence="3" id="KW-1185">Reference proteome</keyword>
<dbReference type="PROSITE" id="PS51257">
    <property type="entry name" value="PROKAR_LIPOPROTEIN"/>
    <property type="match status" value="1"/>
</dbReference>
<evidence type="ECO:0000256" key="1">
    <source>
        <dbReference type="SAM" id="SignalP"/>
    </source>
</evidence>
<dbReference type="RefSeq" id="WP_201504805.1">
    <property type="nucleotide sequence ID" value="NZ_BAAAFR010000002.1"/>
</dbReference>
<protein>
    <recommendedName>
        <fullName evidence="4">Lipoprotein</fullName>
    </recommendedName>
</protein>
<feature type="signal peptide" evidence="1">
    <location>
        <begin position="1"/>
        <end position="30"/>
    </location>
</feature>